<keyword evidence="10" id="KW-1185">Reference proteome</keyword>
<dbReference type="Pfam" id="PF10502">
    <property type="entry name" value="Peptidase_S26"/>
    <property type="match status" value="1"/>
</dbReference>
<feature type="transmembrane region" description="Helical" evidence="6">
    <location>
        <begin position="47"/>
        <end position="66"/>
    </location>
</feature>
<comment type="caution">
    <text evidence="9">The sequence shown here is derived from an EMBL/GenBank/DDBJ whole genome shotgun (WGS) entry which is preliminary data.</text>
</comment>
<dbReference type="InterPro" id="IPR036286">
    <property type="entry name" value="LexA/Signal_pep-like_sf"/>
</dbReference>
<keyword evidence="5 6" id="KW-0378">Hydrolase</keyword>
<name>A0ABQ7FS37_9ACTN</name>
<reference evidence="9 10" key="1">
    <citation type="submission" date="2019-10" db="EMBL/GenBank/DDBJ databases">
        <title>Streptomyces tenebrisbrunneis sp.nov., an endogenous actinomycete isolated from of Lycium ruthenicum.</title>
        <authorList>
            <person name="Ma L."/>
        </authorList>
    </citation>
    <scope>NUCLEOTIDE SEQUENCE [LARGE SCALE GENOMIC DNA]</scope>
    <source>
        <strain evidence="9 10">TRM 66187</strain>
    </source>
</reference>
<evidence type="ECO:0000313" key="9">
    <source>
        <dbReference type="EMBL" id="KAF4410901.1"/>
    </source>
</evidence>
<evidence type="ECO:0000256" key="7">
    <source>
        <dbReference type="SAM" id="MobiDB-lite"/>
    </source>
</evidence>
<dbReference type="GO" id="GO:0009003">
    <property type="term" value="F:signal peptidase activity"/>
    <property type="evidence" value="ECO:0007669"/>
    <property type="project" value="UniProtKB-EC"/>
</dbReference>
<dbReference type="CDD" id="cd06530">
    <property type="entry name" value="S26_SPase_I"/>
    <property type="match status" value="1"/>
</dbReference>
<feature type="region of interest" description="Disordered" evidence="7">
    <location>
        <begin position="1"/>
        <end position="24"/>
    </location>
</feature>
<evidence type="ECO:0000256" key="4">
    <source>
        <dbReference type="ARBA" id="ARBA00013208"/>
    </source>
</evidence>
<dbReference type="InterPro" id="IPR019533">
    <property type="entry name" value="Peptidase_S26"/>
</dbReference>
<evidence type="ECO:0000256" key="2">
    <source>
        <dbReference type="ARBA" id="ARBA00004401"/>
    </source>
</evidence>
<feature type="compositionally biased region" description="Basic and acidic residues" evidence="7">
    <location>
        <begin position="202"/>
        <end position="215"/>
    </location>
</feature>
<comment type="catalytic activity">
    <reaction evidence="1 6">
        <text>Cleavage of hydrophobic, N-terminal signal or leader sequences from secreted and periplasmic proteins.</text>
        <dbReference type="EC" id="3.4.21.89"/>
    </reaction>
</comment>
<keyword evidence="6" id="KW-0472">Membrane</keyword>
<proteinExistence type="inferred from homology"/>
<dbReference type="EC" id="3.4.21.89" evidence="4 6"/>
<feature type="compositionally biased region" description="Basic and acidic residues" evidence="7">
    <location>
        <begin position="7"/>
        <end position="21"/>
    </location>
</feature>
<sequence>MDTDEQLPERDRSPGPDEGRERRSRSLRSVCSALLDRWYDSGPWRRAGMLLAACALVLALLSAYVVQPFLIPSGSMENTLRVGDRVLVNKLAYRFGNEPRRGDVIVFDGTGSFVHGGGSGGAMAGLLRKTAAAVGLAEPAETDYVKRVVGVGGDRVTCCDERGRIKVNGVALDEDYLRPGDSPSNVPFDIAVPEGRLFVMGDHRSDSRDSRDHLGEPGGGTVPVDRVIGRADWIGWPSDRWTGLGGTPAFDRVPGSAGQIAGGGRG</sequence>
<comment type="similarity">
    <text evidence="3 6">Belongs to the peptidase S26 family.</text>
</comment>
<evidence type="ECO:0000256" key="5">
    <source>
        <dbReference type="ARBA" id="ARBA00022801"/>
    </source>
</evidence>
<dbReference type="SUPFAM" id="SSF51306">
    <property type="entry name" value="LexA/Signal peptidase"/>
    <property type="match status" value="1"/>
</dbReference>
<evidence type="ECO:0000259" key="8">
    <source>
        <dbReference type="Pfam" id="PF10502"/>
    </source>
</evidence>
<dbReference type="PANTHER" id="PTHR43390">
    <property type="entry name" value="SIGNAL PEPTIDASE I"/>
    <property type="match status" value="1"/>
</dbReference>
<dbReference type="PRINTS" id="PR00727">
    <property type="entry name" value="LEADERPTASE"/>
</dbReference>
<evidence type="ECO:0000256" key="6">
    <source>
        <dbReference type="RuleBase" id="RU362042"/>
    </source>
</evidence>
<dbReference type="PROSITE" id="PS00761">
    <property type="entry name" value="SPASE_I_3"/>
    <property type="match status" value="1"/>
</dbReference>
<evidence type="ECO:0000256" key="3">
    <source>
        <dbReference type="ARBA" id="ARBA00009370"/>
    </source>
</evidence>
<evidence type="ECO:0000313" key="10">
    <source>
        <dbReference type="Proteomes" id="UP000621266"/>
    </source>
</evidence>
<keyword evidence="6" id="KW-0812">Transmembrane</keyword>
<feature type="domain" description="Peptidase S26" evidence="8">
    <location>
        <begin position="49"/>
        <end position="236"/>
    </location>
</feature>
<dbReference type="InterPro" id="IPR019758">
    <property type="entry name" value="Pept_S26A_signal_pept_1_CS"/>
</dbReference>
<dbReference type="PANTHER" id="PTHR43390:SF1">
    <property type="entry name" value="CHLOROPLAST PROCESSING PEPTIDASE"/>
    <property type="match status" value="1"/>
</dbReference>
<dbReference type="NCBIfam" id="TIGR02227">
    <property type="entry name" value="sigpep_I_bact"/>
    <property type="match status" value="1"/>
</dbReference>
<gene>
    <name evidence="9" type="primary">lepB</name>
    <name evidence="9" type="ORF">GCU69_01385</name>
</gene>
<protein>
    <recommendedName>
        <fullName evidence="4 6">Signal peptidase I</fullName>
        <ecNumber evidence="4 6">3.4.21.89</ecNumber>
    </recommendedName>
</protein>
<organism evidence="9 10">
    <name type="scientific">Streptomyces lycii</name>
    <dbReference type="NCBI Taxonomy" id="2654337"/>
    <lineage>
        <taxon>Bacteria</taxon>
        <taxon>Bacillati</taxon>
        <taxon>Actinomycetota</taxon>
        <taxon>Actinomycetes</taxon>
        <taxon>Kitasatosporales</taxon>
        <taxon>Streptomycetaceae</taxon>
        <taxon>Streptomyces</taxon>
    </lineage>
</organism>
<dbReference type="Gene3D" id="2.10.109.10">
    <property type="entry name" value="Umud Fragment, subunit A"/>
    <property type="match status" value="1"/>
</dbReference>
<keyword evidence="6" id="KW-1133">Transmembrane helix</keyword>
<feature type="region of interest" description="Disordered" evidence="7">
    <location>
        <begin position="202"/>
        <end position="222"/>
    </location>
</feature>
<dbReference type="RefSeq" id="WP_098749779.1">
    <property type="nucleotide sequence ID" value="NZ_WHPN01000029.1"/>
</dbReference>
<keyword evidence="6" id="KW-0645">Protease</keyword>
<dbReference type="InterPro" id="IPR000223">
    <property type="entry name" value="Pept_S26A_signal_pept_1"/>
</dbReference>
<comment type="subcellular location">
    <subcellularLocation>
        <location evidence="2">Cell membrane</location>
        <topology evidence="2">Single-pass type II membrane protein</topology>
    </subcellularLocation>
    <subcellularLocation>
        <location evidence="6">Membrane</location>
        <topology evidence="6">Single-pass type II membrane protein</topology>
    </subcellularLocation>
</comment>
<evidence type="ECO:0000256" key="1">
    <source>
        <dbReference type="ARBA" id="ARBA00000677"/>
    </source>
</evidence>
<accession>A0ABQ7FS37</accession>
<dbReference type="EMBL" id="WHPN01000029">
    <property type="protein sequence ID" value="KAF4410901.1"/>
    <property type="molecule type" value="Genomic_DNA"/>
</dbReference>
<dbReference type="Proteomes" id="UP000621266">
    <property type="component" value="Unassembled WGS sequence"/>
</dbReference>